<feature type="region of interest" description="Disordered" evidence="1">
    <location>
        <begin position="63"/>
        <end position="360"/>
    </location>
</feature>
<evidence type="ECO:0000313" key="3">
    <source>
        <dbReference type="Proteomes" id="UP001383192"/>
    </source>
</evidence>
<dbReference type="Proteomes" id="UP001383192">
    <property type="component" value="Unassembled WGS sequence"/>
</dbReference>
<organism evidence="2 3">
    <name type="scientific">Paramarasmius palmivorus</name>
    <dbReference type="NCBI Taxonomy" id="297713"/>
    <lineage>
        <taxon>Eukaryota</taxon>
        <taxon>Fungi</taxon>
        <taxon>Dikarya</taxon>
        <taxon>Basidiomycota</taxon>
        <taxon>Agaricomycotina</taxon>
        <taxon>Agaricomycetes</taxon>
        <taxon>Agaricomycetidae</taxon>
        <taxon>Agaricales</taxon>
        <taxon>Marasmiineae</taxon>
        <taxon>Marasmiaceae</taxon>
        <taxon>Paramarasmius</taxon>
    </lineage>
</organism>
<feature type="region of interest" description="Disordered" evidence="1">
    <location>
        <begin position="785"/>
        <end position="874"/>
    </location>
</feature>
<proteinExistence type="predicted"/>
<feature type="compositionally biased region" description="Low complexity" evidence="1">
    <location>
        <begin position="1401"/>
        <end position="1414"/>
    </location>
</feature>
<feature type="compositionally biased region" description="Polar residues" evidence="1">
    <location>
        <begin position="1062"/>
        <end position="1074"/>
    </location>
</feature>
<feature type="compositionally biased region" description="Basic and acidic residues" evidence="1">
    <location>
        <begin position="279"/>
        <end position="293"/>
    </location>
</feature>
<evidence type="ECO:0000256" key="1">
    <source>
        <dbReference type="SAM" id="MobiDB-lite"/>
    </source>
</evidence>
<feature type="compositionally biased region" description="Polar residues" evidence="1">
    <location>
        <begin position="785"/>
        <end position="795"/>
    </location>
</feature>
<protein>
    <submittedName>
        <fullName evidence="2">Uncharacterized protein</fullName>
    </submittedName>
</protein>
<feature type="compositionally biased region" description="Polar residues" evidence="1">
    <location>
        <begin position="837"/>
        <end position="851"/>
    </location>
</feature>
<feature type="compositionally biased region" description="Polar residues" evidence="1">
    <location>
        <begin position="164"/>
        <end position="184"/>
    </location>
</feature>
<feature type="compositionally biased region" description="Acidic residues" evidence="1">
    <location>
        <begin position="197"/>
        <end position="225"/>
    </location>
</feature>
<feature type="compositionally biased region" description="Basic residues" evidence="1">
    <location>
        <begin position="1360"/>
        <end position="1372"/>
    </location>
</feature>
<feature type="compositionally biased region" description="Acidic residues" evidence="1">
    <location>
        <begin position="959"/>
        <end position="975"/>
    </location>
</feature>
<feature type="compositionally biased region" description="Polar residues" evidence="1">
    <location>
        <begin position="902"/>
        <end position="921"/>
    </location>
</feature>
<feature type="compositionally biased region" description="Low complexity" evidence="1">
    <location>
        <begin position="396"/>
        <end position="408"/>
    </location>
</feature>
<accession>A0AAW0D4D2</accession>
<evidence type="ECO:0000313" key="2">
    <source>
        <dbReference type="EMBL" id="KAK7045545.1"/>
    </source>
</evidence>
<name>A0AAW0D4D2_9AGAR</name>
<feature type="compositionally biased region" description="Basic and acidic residues" evidence="1">
    <location>
        <begin position="1075"/>
        <end position="1085"/>
    </location>
</feature>
<feature type="compositionally biased region" description="Basic and acidic residues" evidence="1">
    <location>
        <begin position="1019"/>
        <end position="1028"/>
    </location>
</feature>
<feature type="compositionally biased region" description="Polar residues" evidence="1">
    <location>
        <begin position="1437"/>
        <end position="1448"/>
    </location>
</feature>
<feature type="compositionally biased region" description="Polar residues" evidence="1">
    <location>
        <begin position="345"/>
        <end position="360"/>
    </location>
</feature>
<reference evidence="2 3" key="1">
    <citation type="submission" date="2024-01" db="EMBL/GenBank/DDBJ databases">
        <title>A draft genome for a cacao thread blight-causing isolate of Paramarasmius palmivorus.</title>
        <authorList>
            <person name="Baruah I.K."/>
            <person name="Bukari Y."/>
            <person name="Amoako-Attah I."/>
            <person name="Meinhardt L.W."/>
            <person name="Bailey B.A."/>
            <person name="Cohen S.P."/>
        </authorList>
    </citation>
    <scope>NUCLEOTIDE SEQUENCE [LARGE SCALE GENOMIC DNA]</scope>
    <source>
        <strain evidence="2 3">GH-12</strain>
    </source>
</reference>
<feature type="compositionally biased region" description="Basic residues" evidence="1">
    <location>
        <begin position="1524"/>
        <end position="1537"/>
    </location>
</feature>
<feature type="region of interest" description="Disordered" evidence="1">
    <location>
        <begin position="891"/>
        <end position="1257"/>
    </location>
</feature>
<dbReference type="EMBL" id="JAYKXP010000024">
    <property type="protein sequence ID" value="KAK7045545.1"/>
    <property type="molecule type" value="Genomic_DNA"/>
</dbReference>
<feature type="region of interest" description="Disordered" evidence="1">
    <location>
        <begin position="1"/>
        <end position="38"/>
    </location>
</feature>
<keyword evidence="3" id="KW-1185">Reference proteome</keyword>
<feature type="compositionally biased region" description="Low complexity" evidence="1">
    <location>
        <begin position="864"/>
        <end position="874"/>
    </location>
</feature>
<feature type="region of interest" description="Disordered" evidence="1">
    <location>
        <begin position="1356"/>
        <end position="1564"/>
    </location>
</feature>
<comment type="caution">
    <text evidence="2">The sequence shown here is derived from an EMBL/GenBank/DDBJ whole genome shotgun (WGS) entry which is preliminary data.</text>
</comment>
<feature type="compositionally biased region" description="Polar residues" evidence="1">
    <location>
        <begin position="1086"/>
        <end position="1095"/>
    </location>
</feature>
<feature type="compositionally biased region" description="Polar residues" evidence="1">
    <location>
        <begin position="928"/>
        <end position="940"/>
    </location>
</feature>
<feature type="region of interest" description="Disordered" evidence="1">
    <location>
        <begin position="381"/>
        <end position="412"/>
    </location>
</feature>
<feature type="compositionally biased region" description="Low complexity" evidence="1">
    <location>
        <begin position="1244"/>
        <end position="1257"/>
    </location>
</feature>
<feature type="compositionally biased region" description="Low complexity" evidence="1">
    <location>
        <begin position="1166"/>
        <end position="1175"/>
    </location>
</feature>
<gene>
    <name evidence="2" type="ORF">VNI00_007377</name>
</gene>
<feature type="compositionally biased region" description="Polar residues" evidence="1">
    <location>
        <begin position="1176"/>
        <end position="1187"/>
    </location>
</feature>
<feature type="compositionally biased region" description="Low complexity" evidence="1">
    <location>
        <begin position="1"/>
        <end position="20"/>
    </location>
</feature>
<feature type="compositionally biased region" description="Acidic residues" evidence="1">
    <location>
        <begin position="1508"/>
        <end position="1517"/>
    </location>
</feature>
<feature type="compositionally biased region" description="Acidic residues" evidence="1">
    <location>
        <begin position="134"/>
        <end position="160"/>
    </location>
</feature>
<feature type="compositionally biased region" description="Acidic residues" evidence="1">
    <location>
        <begin position="244"/>
        <end position="265"/>
    </location>
</feature>
<feature type="compositionally biased region" description="Low complexity" evidence="1">
    <location>
        <begin position="1144"/>
        <end position="1159"/>
    </location>
</feature>
<sequence length="1564" mass="169710">MYSSTFSRNSRSSPSSSSLSALPRKTARAPIHNPYDKFTQPEFDAWIGGITGALRQALGYEDEVEGVARSQSAERVDDIGVSGDEDYDISTRESTDATNASLAGTKAQYASVKGKTRDPEEGPGLGIGTISEPIELESDSEDGDGDEDEEYEEDYDDEYYNQERGPSSAINSSPTGRFTTQSRQMLVPSPGKQYGNQEEEEELFSDEEGDEEKPIELVSDEEENDENRPPESQLVTSLPGEFDTWQDEEVENIEDAEEEAEEEEALQPLDENTAFPPQHTEDAHDTQPVDIRDPWVGPQTYAEDFYSGGDLQSDMDGPLDPDRLNENDGSDISAFLTPGIITPNDPETISVTSETGSRTGLLSTPLRVALAKRPELLVHHFGEDEDELEEEDPRRSGSSLAQSSPSPQKHVVEGLYDDLVHEELGTAEDSHEVVDEEEDVMDEHDLPLGTSDLDIPEHDSDDIIEITHETLATKLSVPSLIAEEMADLTEVSEHIPFTNQGEVVTSADITESTIATAAELVEPMQSDVQTQAYTVHEVPDEEEDIISEDQPELDVVSIADLFPPSLVPEYDVEEPMTDPEESFELGSVERADSLEVVSAITDDPATEMDELLHEEQDLIPVPVPGLDVTSVVEDLLGVVQEEAVESPSIVLDDEPEFDLAYPERTPDTDVEPVHTDSADPELLPERERLLVEETREALEKVETLDVEETTFEDGVKGPEFAEINMEQADSIMEVTAADEQMRTIPDPILAASPPGASSPEVATLISSLSQEPQLGHIPSLAQDVSSALSAASAQGPSEAPTRPVVHGVPPESHEQQYPGYPYDGTSPLYNPTLPLNAATTVTEPSEPSISKNPWLALLRPPPSSSASSSSGNPPADASYVPYWSMQAPPAQFNVPLRPPTGSAPTSPIASPTVEESTNNNALRPPPINTNTHPLNVSTTIRADPYPASLSTPGIRHESTDDEEDELDSSPTEEESISSSQLGKPSLDEPQFLPQVNGEPQHSDPPPEYQTEDESVSHVQPEHTVKADDDLSVSLDATVSVNGIGSEKNLEEPSTGDILQQFDEISTSKPQSVTKSKSDQSNENKKSTASKTSTMGSGKANGKKRKRDDNEIKRKPSLNGKIKTSHSISTGAKGKGKQKEMVRQSSETPSASSSGASMVAKFLQAGSRASSVASVSTGDDSGAVQSPTPALHKEPFPPPAFNQPMLHNHSRKGPVQHQHGPAALSLQTQIQKQRTTSISSPVAGPSSQPTPSPTWQNPYRERVRVTRSHCQYHKISMPEVEDGPHIFFLVPGCALTNPELIKEEEIVDHGDATGEDAARCVPDIVSLEINAYVVGIIRLLVGPDKEQECYFLPQPGEERSRKIRRRRTSKSRGRKDTVLYGDSHTASGHPLSPPTSPRGAPVSTNGSMSGSTNSVDPPQRPSKRTQSGNAIRVRESLSPLSSPVTSDGESSGDEYVESPRKRSKGGKLRNPDGHSGSQLRILNEGGTISSKSKRSKQQSHDIAPYEPSLVDEDTDSATETDTPAKLRKSISKSQLKRTRTMDNPADEDDGERLVKKVKIASPERV</sequence>
<feature type="compositionally biased region" description="Polar residues" evidence="1">
    <location>
        <begin position="1224"/>
        <end position="1239"/>
    </location>
</feature>